<gene>
    <name evidence="2" type="ORF">QFZ22_002031</name>
</gene>
<name>A0AAW8F7G6_9ACTN</name>
<evidence type="ECO:0000256" key="1">
    <source>
        <dbReference type="SAM" id="MobiDB-lite"/>
    </source>
</evidence>
<feature type="compositionally biased region" description="Pro residues" evidence="1">
    <location>
        <begin position="95"/>
        <end position="106"/>
    </location>
</feature>
<accession>A0AAW8F7G6</accession>
<comment type="caution">
    <text evidence="2">The sequence shown here is derived from an EMBL/GenBank/DDBJ whole genome shotgun (WGS) entry which is preliminary data.</text>
</comment>
<dbReference type="AlphaFoldDB" id="A0AAW8F7G6"/>
<dbReference type="RefSeq" id="WP_306973495.1">
    <property type="nucleotide sequence ID" value="NZ_JAUSZV010000005.1"/>
</dbReference>
<feature type="region of interest" description="Disordered" evidence="1">
    <location>
        <begin position="90"/>
        <end position="118"/>
    </location>
</feature>
<dbReference type="EMBL" id="JAUSZV010000005">
    <property type="protein sequence ID" value="MDQ0906046.1"/>
    <property type="molecule type" value="Genomic_DNA"/>
</dbReference>
<evidence type="ECO:0000313" key="2">
    <source>
        <dbReference type="EMBL" id="MDQ0906046.1"/>
    </source>
</evidence>
<dbReference type="Proteomes" id="UP001234216">
    <property type="component" value="Unassembled WGS sequence"/>
</dbReference>
<sequence length="118" mass="12297">MTATISVKVEGPVGLDEPEQLLEELGRETGLTWRLETAGQDGTLDGGLAAIMLEAVLGGTVGAAVQVAVQRAIENWRGRRLDPPPVTIIVVQPPQTSPPAQDPQPAPRTDGLATPEGS</sequence>
<protein>
    <submittedName>
        <fullName evidence="2">Uncharacterized protein</fullName>
    </submittedName>
</protein>
<organism evidence="2 3">
    <name type="scientific">Streptomyces canus</name>
    <dbReference type="NCBI Taxonomy" id="58343"/>
    <lineage>
        <taxon>Bacteria</taxon>
        <taxon>Bacillati</taxon>
        <taxon>Actinomycetota</taxon>
        <taxon>Actinomycetes</taxon>
        <taxon>Kitasatosporales</taxon>
        <taxon>Streptomycetaceae</taxon>
        <taxon>Streptomyces</taxon>
        <taxon>Streptomyces aurantiacus group</taxon>
    </lineage>
</organism>
<evidence type="ECO:0000313" key="3">
    <source>
        <dbReference type="Proteomes" id="UP001234216"/>
    </source>
</evidence>
<reference evidence="2" key="1">
    <citation type="submission" date="2023-07" db="EMBL/GenBank/DDBJ databases">
        <title>Comparative genomics of wheat-associated soil bacteria to identify genetic determinants of phenazine resistance.</title>
        <authorList>
            <person name="Mouncey N."/>
        </authorList>
    </citation>
    <scope>NUCLEOTIDE SEQUENCE</scope>
    <source>
        <strain evidence="2">V4I22</strain>
    </source>
</reference>
<proteinExistence type="predicted"/>